<dbReference type="GO" id="GO:0006396">
    <property type="term" value="P:RNA processing"/>
    <property type="evidence" value="ECO:0007669"/>
    <property type="project" value="InterPro"/>
</dbReference>
<dbReference type="OrthoDB" id="67027at2759"/>
<dbReference type="RefSeq" id="XP_028885788.1">
    <property type="nucleotide sequence ID" value="XM_029022973.1"/>
</dbReference>
<accession>A0A1X0P475</accession>
<evidence type="ECO:0000259" key="2">
    <source>
        <dbReference type="PROSITE" id="PS50142"/>
    </source>
</evidence>
<sequence length="223" mass="24963">MMRRSCFLSCSLSLLNVISSVTATEEKSKTLSAVVQFPSVPPLSLPFAPPPKWTAELSRRFAKHFPELRRRHYILYMRSFIHPSFTTPEAINSTMNATVLLGESLLLLIGSELIVNTFKELKRDELLSLVAFILSDASLSYVLRHCWEMEDMVLTDASLQLFQGKSLRSTSGLLQWLSANGKQQVPDPYCAAAVKSTIGAVYLDEGLEAARNFIHKNVLQVLE</sequence>
<feature type="signal peptide" evidence="1">
    <location>
        <begin position="1"/>
        <end position="23"/>
    </location>
</feature>
<reference evidence="3 4" key="1">
    <citation type="submission" date="2017-03" db="EMBL/GenBank/DDBJ databases">
        <title>An alternative strategy for trypanosome survival in the mammalian bloodstream revealed through genome and transcriptome analysis of the ubiquitous bovine parasite Trypanosoma (Megatrypanum) theileri.</title>
        <authorList>
            <person name="Kelly S."/>
            <person name="Ivens A."/>
            <person name="Mott A."/>
            <person name="O'Neill E."/>
            <person name="Emms D."/>
            <person name="Macleod O."/>
            <person name="Voorheis P."/>
            <person name="Matthews J."/>
            <person name="Matthews K."/>
            <person name="Carrington M."/>
        </authorList>
    </citation>
    <scope>NUCLEOTIDE SEQUENCE [LARGE SCALE GENOMIC DNA]</scope>
    <source>
        <strain evidence="3">Edinburgh</strain>
    </source>
</reference>
<dbReference type="GO" id="GO:0004525">
    <property type="term" value="F:ribonuclease III activity"/>
    <property type="evidence" value="ECO:0007669"/>
    <property type="project" value="InterPro"/>
</dbReference>
<dbReference type="PROSITE" id="PS50142">
    <property type="entry name" value="RNASE_3_2"/>
    <property type="match status" value="1"/>
</dbReference>
<dbReference type="SUPFAM" id="SSF69065">
    <property type="entry name" value="RNase III domain-like"/>
    <property type="match status" value="1"/>
</dbReference>
<dbReference type="AlphaFoldDB" id="A0A1X0P475"/>
<name>A0A1X0P475_9TRYP</name>
<feature type="domain" description="RNase III" evidence="2">
    <location>
        <begin position="54"/>
        <end position="206"/>
    </location>
</feature>
<keyword evidence="4" id="KW-1185">Reference proteome</keyword>
<dbReference type="EMBL" id="NBCO01000005">
    <property type="protein sequence ID" value="ORC91722.1"/>
    <property type="molecule type" value="Genomic_DNA"/>
</dbReference>
<comment type="caution">
    <text evidence="3">The sequence shown here is derived from an EMBL/GenBank/DDBJ whole genome shotgun (WGS) entry which is preliminary data.</text>
</comment>
<dbReference type="GeneID" id="39982753"/>
<protein>
    <submittedName>
        <fullName evidence="3">Ribonuclease III</fullName>
    </submittedName>
</protein>
<dbReference type="Gene3D" id="1.10.1520.10">
    <property type="entry name" value="Ribonuclease III domain"/>
    <property type="match status" value="1"/>
</dbReference>
<gene>
    <name evidence="3" type="ORF">TM35_000053180</name>
</gene>
<feature type="chain" id="PRO_5012959013" evidence="1">
    <location>
        <begin position="24"/>
        <end position="223"/>
    </location>
</feature>
<dbReference type="InterPro" id="IPR036389">
    <property type="entry name" value="RNase_III_sf"/>
</dbReference>
<evidence type="ECO:0000256" key="1">
    <source>
        <dbReference type="SAM" id="SignalP"/>
    </source>
</evidence>
<dbReference type="VEuPathDB" id="TriTrypDB:TM35_000053180"/>
<organism evidence="3 4">
    <name type="scientific">Trypanosoma theileri</name>
    <dbReference type="NCBI Taxonomy" id="67003"/>
    <lineage>
        <taxon>Eukaryota</taxon>
        <taxon>Discoba</taxon>
        <taxon>Euglenozoa</taxon>
        <taxon>Kinetoplastea</taxon>
        <taxon>Metakinetoplastina</taxon>
        <taxon>Trypanosomatida</taxon>
        <taxon>Trypanosomatidae</taxon>
        <taxon>Trypanosoma</taxon>
    </lineage>
</organism>
<evidence type="ECO:0000313" key="3">
    <source>
        <dbReference type="EMBL" id="ORC91722.1"/>
    </source>
</evidence>
<evidence type="ECO:0000313" key="4">
    <source>
        <dbReference type="Proteomes" id="UP000192257"/>
    </source>
</evidence>
<proteinExistence type="predicted"/>
<dbReference type="Proteomes" id="UP000192257">
    <property type="component" value="Unassembled WGS sequence"/>
</dbReference>
<keyword evidence="1" id="KW-0732">Signal</keyword>
<dbReference type="InterPro" id="IPR000999">
    <property type="entry name" value="RNase_III_dom"/>
</dbReference>